<evidence type="ECO:0000313" key="2">
    <source>
        <dbReference type="EMBL" id="CAL1395191.1"/>
    </source>
</evidence>
<protein>
    <submittedName>
        <fullName evidence="2">Uncharacterized protein</fullName>
    </submittedName>
</protein>
<feature type="compositionally biased region" description="Polar residues" evidence="1">
    <location>
        <begin position="22"/>
        <end position="39"/>
    </location>
</feature>
<sequence>MEIPVAQPEPICHNLKPPDGSPMSTPVQPNKKSKCSTSEGFAGERAMEYAVVTANDTLYQNEEADMSLDSAGAAS</sequence>
<feature type="region of interest" description="Disordered" evidence="1">
    <location>
        <begin position="1"/>
        <end position="40"/>
    </location>
</feature>
<proteinExistence type="predicted"/>
<keyword evidence="3" id="KW-1185">Reference proteome</keyword>
<name>A0AAV2FAB5_9ROSI</name>
<reference evidence="2 3" key="1">
    <citation type="submission" date="2024-04" db="EMBL/GenBank/DDBJ databases">
        <authorList>
            <person name="Fracassetti M."/>
        </authorList>
    </citation>
    <scope>NUCLEOTIDE SEQUENCE [LARGE SCALE GENOMIC DNA]</scope>
</reference>
<dbReference type="Proteomes" id="UP001497516">
    <property type="component" value="Chromosome 6"/>
</dbReference>
<gene>
    <name evidence="2" type="ORF">LTRI10_LOCUS35641</name>
</gene>
<accession>A0AAV2FAB5</accession>
<evidence type="ECO:0000256" key="1">
    <source>
        <dbReference type="SAM" id="MobiDB-lite"/>
    </source>
</evidence>
<dbReference type="EMBL" id="OZ034819">
    <property type="protein sequence ID" value="CAL1395191.1"/>
    <property type="molecule type" value="Genomic_DNA"/>
</dbReference>
<organism evidence="2 3">
    <name type="scientific">Linum trigynum</name>
    <dbReference type="NCBI Taxonomy" id="586398"/>
    <lineage>
        <taxon>Eukaryota</taxon>
        <taxon>Viridiplantae</taxon>
        <taxon>Streptophyta</taxon>
        <taxon>Embryophyta</taxon>
        <taxon>Tracheophyta</taxon>
        <taxon>Spermatophyta</taxon>
        <taxon>Magnoliopsida</taxon>
        <taxon>eudicotyledons</taxon>
        <taxon>Gunneridae</taxon>
        <taxon>Pentapetalae</taxon>
        <taxon>rosids</taxon>
        <taxon>fabids</taxon>
        <taxon>Malpighiales</taxon>
        <taxon>Linaceae</taxon>
        <taxon>Linum</taxon>
    </lineage>
</organism>
<evidence type="ECO:0000313" key="3">
    <source>
        <dbReference type="Proteomes" id="UP001497516"/>
    </source>
</evidence>
<dbReference type="AlphaFoldDB" id="A0AAV2FAB5"/>